<reference evidence="2 5" key="1">
    <citation type="submission" date="2016-11" db="EMBL/GenBank/DDBJ databases">
        <title>Whole genomes of Flavobacteriaceae.</title>
        <authorList>
            <person name="Stine C."/>
            <person name="Li C."/>
            <person name="Tadesse D."/>
        </authorList>
    </citation>
    <scope>NUCLEOTIDE SEQUENCE [LARGE SCALE GENOMIC DNA]</scope>
    <source>
        <strain evidence="2 5">DSM 21068</strain>
    </source>
</reference>
<dbReference type="OrthoDB" id="1248898at2"/>
<dbReference type="Proteomes" id="UP000238314">
    <property type="component" value="Unassembled WGS sequence"/>
</dbReference>
<feature type="signal peptide" evidence="1">
    <location>
        <begin position="1"/>
        <end position="18"/>
    </location>
</feature>
<sequence>MKSAFIILCLALSNLVFAQQNDLEDQESNFVISETNKNILKIVINDPLQVAVKDCTSFKAAKVDGGVSNYTEILREYMFNYLNSEFYVLNGNFTFTLTVNETGKIVKIDAGPKVDNSEIFFDDMKYIIRRIKNSWIPANCNGKPVASEIKIKMNFSSVATDI</sequence>
<dbReference type="EMBL" id="MUGO01000003">
    <property type="protein sequence ID" value="PQA96535.1"/>
    <property type="molecule type" value="Genomic_DNA"/>
</dbReference>
<evidence type="ECO:0000313" key="3">
    <source>
        <dbReference type="EMBL" id="SIS55815.1"/>
    </source>
</evidence>
<evidence type="ECO:0000313" key="2">
    <source>
        <dbReference type="EMBL" id="PQA96535.1"/>
    </source>
</evidence>
<evidence type="ECO:0008006" key="6">
    <source>
        <dbReference type="Google" id="ProtNLM"/>
    </source>
</evidence>
<reference evidence="4" key="3">
    <citation type="submission" date="2017-01" db="EMBL/GenBank/DDBJ databases">
        <authorList>
            <person name="Varghese N."/>
            <person name="Submissions S."/>
        </authorList>
    </citation>
    <scope>NUCLEOTIDE SEQUENCE [LARGE SCALE GENOMIC DNA]</scope>
    <source>
        <strain evidence="4">DSM 21068</strain>
    </source>
</reference>
<name>A0A1N7K2I8_9FLAO</name>
<dbReference type="EMBL" id="FTOJ01000001">
    <property type="protein sequence ID" value="SIS55815.1"/>
    <property type="molecule type" value="Genomic_DNA"/>
</dbReference>
<reference evidence="3" key="2">
    <citation type="submission" date="2017-01" db="EMBL/GenBank/DDBJ databases">
        <authorList>
            <person name="Mah S.A."/>
            <person name="Swanson W.J."/>
            <person name="Moy G.W."/>
            <person name="Vacquier V.D."/>
        </authorList>
    </citation>
    <scope>NUCLEOTIDE SEQUENCE [LARGE SCALE GENOMIC DNA]</scope>
    <source>
        <strain evidence="3">DSM 21068</strain>
    </source>
</reference>
<evidence type="ECO:0000313" key="5">
    <source>
        <dbReference type="Proteomes" id="UP000238314"/>
    </source>
</evidence>
<evidence type="ECO:0000256" key="1">
    <source>
        <dbReference type="SAM" id="SignalP"/>
    </source>
</evidence>
<organism evidence="3 4">
    <name type="scientific">Chryseobacterium piscicola</name>
    <dbReference type="NCBI Taxonomy" id="551459"/>
    <lineage>
        <taxon>Bacteria</taxon>
        <taxon>Pseudomonadati</taxon>
        <taxon>Bacteroidota</taxon>
        <taxon>Flavobacteriia</taxon>
        <taxon>Flavobacteriales</taxon>
        <taxon>Weeksellaceae</taxon>
        <taxon>Chryseobacterium group</taxon>
        <taxon>Chryseobacterium</taxon>
    </lineage>
</organism>
<keyword evidence="5" id="KW-1185">Reference proteome</keyword>
<protein>
    <recommendedName>
        <fullName evidence="6">TonB protein C-terminal</fullName>
    </recommendedName>
</protein>
<dbReference type="Proteomes" id="UP000186246">
    <property type="component" value="Unassembled WGS sequence"/>
</dbReference>
<feature type="chain" id="PRO_5044563627" description="TonB protein C-terminal" evidence="1">
    <location>
        <begin position="19"/>
        <end position="162"/>
    </location>
</feature>
<proteinExistence type="predicted"/>
<dbReference type="STRING" id="551459.SAMN05421796_101283"/>
<evidence type="ECO:0000313" key="4">
    <source>
        <dbReference type="Proteomes" id="UP000186246"/>
    </source>
</evidence>
<dbReference type="RefSeq" id="WP_076449069.1">
    <property type="nucleotide sequence ID" value="NZ_FTOJ01000001.1"/>
</dbReference>
<accession>A0A1N7K2I8</accession>
<gene>
    <name evidence="2" type="ORF">B0A70_05315</name>
    <name evidence="3" type="ORF">SAMN05421796_101283</name>
</gene>
<keyword evidence="1" id="KW-0732">Signal</keyword>
<dbReference type="AlphaFoldDB" id="A0A1N7K2I8"/>